<dbReference type="AlphaFoldDB" id="A0A0G4F139"/>
<dbReference type="Gene3D" id="3.30.420.10">
    <property type="entry name" value="Ribonuclease H-like superfamily/Ribonuclease H"/>
    <property type="match status" value="1"/>
</dbReference>
<dbReference type="GO" id="GO:0003676">
    <property type="term" value="F:nucleic acid binding"/>
    <property type="evidence" value="ECO:0007669"/>
    <property type="project" value="InterPro"/>
</dbReference>
<gene>
    <name evidence="1" type="ORF">Cvel_2577</name>
</gene>
<dbReference type="InterPro" id="IPR036397">
    <property type="entry name" value="RNaseH_sf"/>
</dbReference>
<dbReference type="VEuPathDB" id="CryptoDB:Cvel_2577"/>
<proteinExistence type="predicted"/>
<organism evidence="1">
    <name type="scientific">Chromera velia CCMP2878</name>
    <dbReference type="NCBI Taxonomy" id="1169474"/>
    <lineage>
        <taxon>Eukaryota</taxon>
        <taxon>Sar</taxon>
        <taxon>Alveolata</taxon>
        <taxon>Colpodellida</taxon>
        <taxon>Chromeraceae</taxon>
        <taxon>Chromera</taxon>
    </lineage>
</organism>
<evidence type="ECO:0000313" key="1">
    <source>
        <dbReference type="EMBL" id="CEM04980.1"/>
    </source>
</evidence>
<sequence>MAITDVTGAFLQAPIVGSAASSVRVKLPSLFPKGKRWSFVAGGVYGLRKALCGLKDAPRIFTQWLKKVLFRLFSFSECVESILIQTRSPVPSPVRSSDEKLWADVEQADITAACQMHVDDLFLLAPDPLDLLKQFGKNVECEDPELIGAKRKKVVGLEMAHDRQKGEITQGQMSYVSTESLHEPKRSRKLEKADFEKPEEKEVDMRLEKIFRSLLGMLGWLCKTRFDLSFAFSQLSRWSSCPSPRVLRTLSTVLFLAVEKACELVFLAVCLPELRLFVDAAYCDRLCEARSGYVFQLANADWPLTCRANLIDWASHREKRLMRSTAGAELLALCQGVLRMPLLLRITRMLFGKVKVHVLTDSAALVEQLKNRVCKKEPTLQGRLLFVLQELEAVGASFEHVDGAVSQMADCLTKWKDPDVAWPKPMDAAY</sequence>
<dbReference type="PhylomeDB" id="A0A0G4F139"/>
<dbReference type="EMBL" id="CDMZ01000033">
    <property type="protein sequence ID" value="CEM04980.1"/>
    <property type="molecule type" value="Genomic_DNA"/>
</dbReference>
<name>A0A0G4F139_9ALVE</name>
<protein>
    <submittedName>
        <fullName evidence="1">Uncharacterized protein</fullName>
    </submittedName>
</protein>
<reference evidence="1" key="1">
    <citation type="submission" date="2014-11" db="EMBL/GenBank/DDBJ databases">
        <authorList>
            <person name="Otto D Thomas"/>
            <person name="Naeem Raeece"/>
        </authorList>
    </citation>
    <scope>NUCLEOTIDE SEQUENCE</scope>
</reference>
<accession>A0A0G4F139</accession>